<dbReference type="InterPro" id="IPR011990">
    <property type="entry name" value="TPR-like_helical_dom_sf"/>
</dbReference>
<evidence type="ECO:0000313" key="11">
    <source>
        <dbReference type="Proteomes" id="UP000579136"/>
    </source>
</evidence>
<feature type="transmembrane region" description="Helical" evidence="8">
    <location>
        <begin position="309"/>
        <end position="327"/>
    </location>
</feature>
<keyword evidence="6 8" id="KW-0472">Membrane</keyword>
<keyword evidence="10" id="KW-0645">Protease</keyword>
<evidence type="ECO:0000256" key="5">
    <source>
        <dbReference type="ARBA" id="ARBA00022989"/>
    </source>
</evidence>
<dbReference type="InterPro" id="IPR022764">
    <property type="entry name" value="Peptidase_S54_rhomboid_dom"/>
</dbReference>
<evidence type="ECO:0000313" key="10">
    <source>
        <dbReference type="EMBL" id="MBB5176432.1"/>
    </source>
</evidence>
<dbReference type="Gene3D" id="1.25.40.10">
    <property type="entry name" value="Tetratricopeptide repeat domain"/>
    <property type="match status" value="1"/>
</dbReference>
<dbReference type="Gene3D" id="1.20.1540.10">
    <property type="entry name" value="Rhomboid-like"/>
    <property type="match status" value="1"/>
</dbReference>
<dbReference type="SUPFAM" id="SSF48452">
    <property type="entry name" value="TPR-like"/>
    <property type="match status" value="1"/>
</dbReference>
<keyword evidence="11" id="KW-1185">Reference proteome</keyword>
<dbReference type="InterPro" id="IPR050925">
    <property type="entry name" value="Rhomboid_protease_S54"/>
</dbReference>
<evidence type="ECO:0000256" key="2">
    <source>
        <dbReference type="ARBA" id="ARBA00009045"/>
    </source>
</evidence>
<feature type="transmembrane region" description="Helical" evidence="8">
    <location>
        <begin position="233"/>
        <end position="252"/>
    </location>
</feature>
<dbReference type="RefSeq" id="WP_183674911.1">
    <property type="nucleotide sequence ID" value="NZ_CBCRYX010000008.1"/>
</dbReference>
<dbReference type="GO" id="GO:0016020">
    <property type="term" value="C:membrane"/>
    <property type="evidence" value="ECO:0007669"/>
    <property type="project" value="UniProtKB-SubCell"/>
</dbReference>
<sequence>MINKWQAAYEIIRYTKYVFSTYDSMTDTIWLKNSKSKSIMILTDKEVSDSEIETTTENLFYNKSNLDRAVNFKISKIYVNYIGSHEFKRQFSSSELKVSHIGVENIGKIIFNPFYKIDTKYKKPKSKDWYKKRVLSSNPLETYLIKFTPMTSILLMINTLIFLMNLFYIHIKDSVHLTNDLGLTHFGVNQDGEFYRLISSAFLHANVDHFLFNVAAIYVLGKFVESIYGSIKMLLSYLITAVVANIISLVFITDSLSLGASGAAYGLMGILLVHLLVHKKVQKKLIFQVVAIFVVIGVLSNFFSNVNHYAHLGGAIYGVILGIIYNFKKVNKKVLLATCILAIVLPVLSWVIQSQHSSLQPYDEQALRFYYEKDYDQALMKVNETFKYNNETSTSYYVLGKLYEVAGDKDRAEANLSYAFELDPENELALKERLYRLRKNQDYEGMKELVNDINVNKVKDEELAVILEDLEYR</sequence>
<dbReference type="Proteomes" id="UP000579136">
    <property type="component" value="Unassembled WGS sequence"/>
</dbReference>
<feature type="repeat" description="TPR" evidence="7">
    <location>
        <begin position="393"/>
        <end position="426"/>
    </location>
</feature>
<keyword evidence="7" id="KW-0802">TPR repeat</keyword>
<comment type="caution">
    <text evidence="10">The sequence shown here is derived from an EMBL/GenBank/DDBJ whole genome shotgun (WGS) entry which is preliminary data.</text>
</comment>
<name>A0A9Q2D0R3_9STAP</name>
<dbReference type="PANTHER" id="PTHR43731:SF14">
    <property type="entry name" value="PRESENILIN-ASSOCIATED RHOMBOID-LIKE PROTEIN, MITOCHONDRIAL"/>
    <property type="match status" value="1"/>
</dbReference>
<reference evidence="10 11" key="1">
    <citation type="submission" date="2020-08" db="EMBL/GenBank/DDBJ databases">
        <title>Genomic Encyclopedia of Type Strains, Phase IV (KMG-IV): sequencing the most valuable type-strain genomes for metagenomic binning, comparative biology and taxonomic classification.</title>
        <authorList>
            <person name="Goeker M."/>
        </authorList>
    </citation>
    <scope>NUCLEOTIDE SEQUENCE [LARGE SCALE GENOMIC DNA]</scope>
    <source>
        <strain evidence="10 11">DSM 19163</strain>
    </source>
</reference>
<keyword evidence="4 10" id="KW-0378">Hydrolase</keyword>
<feature type="transmembrane region" description="Helical" evidence="8">
    <location>
        <begin position="201"/>
        <end position="221"/>
    </location>
</feature>
<comment type="similarity">
    <text evidence="2">Belongs to the peptidase S54 family.</text>
</comment>
<dbReference type="PANTHER" id="PTHR43731">
    <property type="entry name" value="RHOMBOID PROTEASE"/>
    <property type="match status" value="1"/>
</dbReference>
<feature type="transmembrane region" description="Helical" evidence="8">
    <location>
        <begin position="334"/>
        <end position="352"/>
    </location>
</feature>
<evidence type="ECO:0000256" key="1">
    <source>
        <dbReference type="ARBA" id="ARBA00004141"/>
    </source>
</evidence>
<evidence type="ECO:0000256" key="4">
    <source>
        <dbReference type="ARBA" id="ARBA00022801"/>
    </source>
</evidence>
<comment type="subcellular location">
    <subcellularLocation>
        <location evidence="1">Membrane</location>
        <topology evidence="1">Multi-pass membrane protein</topology>
    </subcellularLocation>
</comment>
<proteinExistence type="inferred from homology"/>
<dbReference type="PROSITE" id="PS50005">
    <property type="entry name" value="TPR"/>
    <property type="match status" value="1"/>
</dbReference>
<accession>A0A9Q2D0R3</accession>
<dbReference type="GO" id="GO:0006508">
    <property type="term" value="P:proteolysis"/>
    <property type="evidence" value="ECO:0007669"/>
    <property type="project" value="UniProtKB-KW"/>
</dbReference>
<dbReference type="AlphaFoldDB" id="A0A9Q2D0R3"/>
<feature type="transmembrane region" description="Helical" evidence="8">
    <location>
        <begin position="153"/>
        <end position="171"/>
    </location>
</feature>
<feature type="transmembrane region" description="Helical" evidence="8">
    <location>
        <begin position="258"/>
        <end position="278"/>
    </location>
</feature>
<keyword evidence="5 8" id="KW-1133">Transmembrane helix</keyword>
<dbReference type="SUPFAM" id="SSF144091">
    <property type="entry name" value="Rhomboid-like"/>
    <property type="match status" value="1"/>
</dbReference>
<gene>
    <name evidence="10" type="ORF">HNQ45_001320</name>
</gene>
<dbReference type="EC" id="3.4.21.105" evidence="10"/>
<evidence type="ECO:0000259" key="9">
    <source>
        <dbReference type="Pfam" id="PF01694"/>
    </source>
</evidence>
<evidence type="ECO:0000256" key="6">
    <source>
        <dbReference type="ARBA" id="ARBA00023136"/>
    </source>
</evidence>
<evidence type="ECO:0000256" key="8">
    <source>
        <dbReference type="SAM" id="Phobius"/>
    </source>
</evidence>
<feature type="domain" description="Peptidase S54 rhomboid" evidence="9">
    <location>
        <begin position="192"/>
        <end position="325"/>
    </location>
</feature>
<organism evidence="10 11">
    <name type="scientific">Nosocomiicoccus ampullae</name>
    <dbReference type="NCBI Taxonomy" id="489910"/>
    <lineage>
        <taxon>Bacteria</taxon>
        <taxon>Bacillati</taxon>
        <taxon>Bacillota</taxon>
        <taxon>Bacilli</taxon>
        <taxon>Bacillales</taxon>
        <taxon>Staphylococcaceae</taxon>
        <taxon>Nosocomiicoccus</taxon>
    </lineage>
</organism>
<dbReference type="GO" id="GO:0004252">
    <property type="term" value="F:serine-type endopeptidase activity"/>
    <property type="evidence" value="ECO:0007669"/>
    <property type="project" value="InterPro"/>
</dbReference>
<dbReference type="InterPro" id="IPR035952">
    <property type="entry name" value="Rhomboid-like_sf"/>
</dbReference>
<feature type="transmembrane region" description="Helical" evidence="8">
    <location>
        <begin position="285"/>
        <end position="303"/>
    </location>
</feature>
<protein>
    <submittedName>
        <fullName evidence="10">Rhomboid protease GluP</fullName>
        <ecNumber evidence="10">3.4.21.105</ecNumber>
    </submittedName>
</protein>
<dbReference type="EMBL" id="JACHHF010000007">
    <property type="protein sequence ID" value="MBB5176432.1"/>
    <property type="molecule type" value="Genomic_DNA"/>
</dbReference>
<dbReference type="Pfam" id="PF01694">
    <property type="entry name" value="Rhomboid"/>
    <property type="match status" value="1"/>
</dbReference>
<keyword evidence="3 8" id="KW-0812">Transmembrane</keyword>
<evidence type="ECO:0000256" key="7">
    <source>
        <dbReference type="PROSITE-ProRule" id="PRU00339"/>
    </source>
</evidence>
<evidence type="ECO:0000256" key="3">
    <source>
        <dbReference type="ARBA" id="ARBA00022692"/>
    </source>
</evidence>
<dbReference type="InterPro" id="IPR019734">
    <property type="entry name" value="TPR_rpt"/>
</dbReference>